<dbReference type="PANTHER" id="PTHR24148:SF64">
    <property type="entry name" value="HETEROKARYON INCOMPATIBILITY DOMAIN-CONTAINING PROTEIN"/>
    <property type="match status" value="1"/>
</dbReference>
<protein>
    <recommendedName>
        <fullName evidence="1">Heterokaryon incompatibility domain-containing protein</fullName>
    </recommendedName>
</protein>
<reference evidence="2 3" key="1">
    <citation type="submission" date="2014-04" db="EMBL/GenBank/DDBJ databases">
        <authorList>
            <consortium name="DOE Joint Genome Institute"/>
            <person name="Kuo A."/>
            <person name="Martino E."/>
            <person name="Perotto S."/>
            <person name="Kohler A."/>
            <person name="Nagy L.G."/>
            <person name="Floudas D."/>
            <person name="Copeland A."/>
            <person name="Barry K.W."/>
            <person name="Cichocki N."/>
            <person name="Veneault-Fourrey C."/>
            <person name="LaButti K."/>
            <person name="Lindquist E.A."/>
            <person name="Lipzen A."/>
            <person name="Lundell T."/>
            <person name="Morin E."/>
            <person name="Murat C."/>
            <person name="Sun H."/>
            <person name="Tunlid A."/>
            <person name="Henrissat B."/>
            <person name="Grigoriev I.V."/>
            <person name="Hibbett D.S."/>
            <person name="Martin F."/>
            <person name="Nordberg H.P."/>
            <person name="Cantor M.N."/>
            <person name="Hua S.X."/>
        </authorList>
    </citation>
    <scope>NUCLEOTIDE SEQUENCE [LARGE SCALE GENOMIC DNA]</scope>
    <source>
        <strain evidence="2 3">Zn</strain>
    </source>
</reference>
<dbReference type="EMBL" id="KN832878">
    <property type="protein sequence ID" value="KIM99739.1"/>
    <property type="molecule type" value="Genomic_DNA"/>
</dbReference>
<evidence type="ECO:0000313" key="3">
    <source>
        <dbReference type="Proteomes" id="UP000054321"/>
    </source>
</evidence>
<dbReference type="Proteomes" id="UP000054321">
    <property type="component" value="Unassembled WGS sequence"/>
</dbReference>
<dbReference type="InterPro" id="IPR010730">
    <property type="entry name" value="HET"/>
</dbReference>
<feature type="domain" description="Heterokaryon incompatibility" evidence="1">
    <location>
        <begin position="44"/>
        <end position="189"/>
    </location>
</feature>
<gene>
    <name evidence="2" type="ORF">OIDMADRAFT_93756</name>
</gene>
<sequence length="192" mass="21908">YSPLNPEKSEIRILALQPSSSPTDPIICRLITTSLEHAAGGGRYTPLSYCWGTTFMTEKIVVDGHSFLVTPSLYNALLHFRSLKLNPSPYPGRRQTTDDSGLWWIDAICINQNDLDERKSQVSLMTRLYKQAQIVRVWLGEESNDSARAMQIIREVAYSPSSRADIVNYSAVINLYQRPWFSRVWVRQEIAL</sequence>
<reference evidence="3" key="2">
    <citation type="submission" date="2015-01" db="EMBL/GenBank/DDBJ databases">
        <title>Evolutionary Origins and Diversification of the Mycorrhizal Mutualists.</title>
        <authorList>
            <consortium name="DOE Joint Genome Institute"/>
            <consortium name="Mycorrhizal Genomics Consortium"/>
            <person name="Kohler A."/>
            <person name="Kuo A."/>
            <person name="Nagy L.G."/>
            <person name="Floudas D."/>
            <person name="Copeland A."/>
            <person name="Barry K.W."/>
            <person name="Cichocki N."/>
            <person name="Veneault-Fourrey C."/>
            <person name="LaButti K."/>
            <person name="Lindquist E.A."/>
            <person name="Lipzen A."/>
            <person name="Lundell T."/>
            <person name="Morin E."/>
            <person name="Murat C."/>
            <person name="Riley R."/>
            <person name="Ohm R."/>
            <person name="Sun H."/>
            <person name="Tunlid A."/>
            <person name="Henrissat B."/>
            <person name="Grigoriev I.V."/>
            <person name="Hibbett D.S."/>
            <person name="Martin F."/>
        </authorList>
    </citation>
    <scope>NUCLEOTIDE SEQUENCE [LARGE SCALE GENOMIC DNA]</scope>
    <source>
        <strain evidence="3">Zn</strain>
    </source>
</reference>
<evidence type="ECO:0000259" key="1">
    <source>
        <dbReference type="Pfam" id="PF06985"/>
    </source>
</evidence>
<dbReference type="HOGENOM" id="CLU_004184_6_0_1"/>
<dbReference type="InterPro" id="IPR052895">
    <property type="entry name" value="HetReg/Transcr_Mod"/>
</dbReference>
<dbReference type="Pfam" id="PF06985">
    <property type="entry name" value="HET"/>
    <property type="match status" value="1"/>
</dbReference>
<dbReference type="STRING" id="913774.A0A0C3H8Z8"/>
<dbReference type="AlphaFoldDB" id="A0A0C3H8Z8"/>
<dbReference type="PANTHER" id="PTHR24148">
    <property type="entry name" value="ANKYRIN REPEAT DOMAIN-CONTAINING PROTEIN 39 HOMOLOG-RELATED"/>
    <property type="match status" value="1"/>
</dbReference>
<name>A0A0C3H8Z8_OIDMZ</name>
<feature type="non-terminal residue" evidence="2">
    <location>
        <position position="1"/>
    </location>
</feature>
<proteinExistence type="predicted"/>
<organism evidence="2 3">
    <name type="scientific">Oidiodendron maius (strain Zn)</name>
    <dbReference type="NCBI Taxonomy" id="913774"/>
    <lineage>
        <taxon>Eukaryota</taxon>
        <taxon>Fungi</taxon>
        <taxon>Dikarya</taxon>
        <taxon>Ascomycota</taxon>
        <taxon>Pezizomycotina</taxon>
        <taxon>Leotiomycetes</taxon>
        <taxon>Leotiomycetes incertae sedis</taxon>
        <taxon>Myxotrichaceae</taxon>
        <taxon>Oidiodendron</taxon>
    </lineage>
</organism>
<keyword evidence="3" id="KW-1185">Reference proteome</keyword>
<evidence type="ECO:0000313" key="2">
    <source>
        <dbReference type="EMBL" id="KIM99739.1"/>
    </source>
</evidence>
<accession>A0A0C3H8Z8</accession>
<feature type="non-terminal residue" evidence="2">
    <location>
        <position position="192"/>
    </location>
</feature>
<dbReference type="InParanoid" id="A0A0C3H8Z8"/>
<dbReference type="OrthoDB" id="3598674at2759"/>